<dbReference type="Proteomes" id="UP000735302">
    <property type="component" value="Unassembled WGS sequence"/>
</dbReference>
<evidence type="ECO:0000313" key="1">
    <source>
        <dbReference type="EMBL" id="GFO22582.1"/>
    </source>
</evidence>
<organism evidence="1 2">
    <name type="scientific">Plakobranchus ocellatus</name>
    <dbReference type="NCBI Taxonomy" id="259542"/>
    <lineage>
        <taxon>Eukaryota</taxon>
        <taxon>Metazoa</taxon>
        <taxon>Spiralia</taxon>
        <taxon>Lophotrochozoa</taxon>
        <taxon>Mollusca</taxon>
        <taxon>Gastropoda</taxon>
        <taxon>Heterobranchia</taxon>
        <taxon>Euthyneura</taxon>
        <taxon>Panpulmonata</taxon>
        <taxon>Sacoglossa</taxon>
        <taxon>Placobranchoidea</taxon>
        <taxon>Plakobranchidae</taxon>
        <taxon>Plakobranchus</taxon>
    </lineage>
</organism>
<dbReference type="SUPFAM" id="SSF49785">
    <property type="entry name" value="Galactose-binding domain-like"/>
    <property type="match status" value="1"/>
</dbReference>
<gene>
    <name evidence="1" type="ORF">PoB_004908700</name>
</gene>
<accession>A0AAV4BT37</accession>
<keyword evidence="2" id="KW-1185">Reference proteome</keyword>
<name>A0AAV4BT37_9GAST</name>
<dbReference type="AlphaFoldDB" id="A0AAV4BT37"/>
<sequence length="160" mass="17404">MSTRDPDVKFYSSKTLNTFNNSFNIPFVLRDNNSFSCAHNLIPDVSEFTISGGLGSNPDWLTDNDDTTCNDENAQTITVRLATPHPLTWVRIVVSDTANLTEFQLGYQTSTTGVALCDNARSARVDDKTLDIFCPTSTIVTHVTVSGLGVSTLCSLFISG</sequence>
<proteinExistence type="predicted"/>
<protein>
    <recommendedName>
        <fullName evidence="3">Fucolectin tachylectin-4 pentraxin-1 domain-containing protein</fullName>
    </recommendedName>
</protein>
<reference evidence="1 2" key="1">
    <citation type="journal article" date="2021" name="Elife">
        <title>Chloroplast acquisition without the gene transfer in kleptoplastic sea slugs, Plakobranchus ocellatus.</title>
        <authorList>
            <person name="Maeda T."/>
            <person name="Takahashi S."/>
            <person name="Yoshida T."/>
            <person name="Shimamura S."/>
            <person name="Takaki Y."/>
            <person name="Nagai Y."/>
            <person name="Toyoda A."/>
            <person name="Suzuki Y."/>
            <person name="Arimoto A."/>
            <person name="Ishii H."/>
            <person name="Satoh N."/>
            <person name="Nishiyama T."/>
            <person name="Hasebe M."/>
            <person name="Maruyama T."/>
            <person name="Minagawa J."/>
            <person name="Obokata J."/>
            <person name="Shigenobu S."/>
        </authorList>
    </citation>
    <scope>NUCLEOTIDE SEQUENCE [LARGE SCALE GENOMIC DNA]</scope>
</reference>
<feature type="non-terminal residue" evidence="1">
    <location>
        <position position="160"/>
    </location>
</feature>
<dbReference type="InterPro" id="IPR008979">
    <property type="entry name" value="Galactose-bd-like_sf"/>
</dbReference>
<evidence type="ECO:0000313" key="2">
    <source>
        <dbReference type="Proteomes" id="UP000735302"/>
    </source>
</evidence>
<evidence type="ECO:0008006" key="3">
    <source>
        <dbReference type="Google" id="ProtNLM"/>
    </source>
</evidence>
<dbReference type="EMBL" id="BLXT01005407">
    <property type="protein sequence ID" value="GFO22582.1"/>
    <property type="molecule type" value="Genomic_DNA"/>
</dbReference>
<comment type="caution">
    <text evidence="1">The sequence shown here is derived from an EMBL/GenBank/DDBJ whole genome shotgun (WGS) entry which is preliminary data.</text>
</comment>